<gene>
    <name evidence="8" type="ORF">TIFTF001_007916</name>
</gene>
<organism evidence="8 9">
    <name type="scientific">Ficus carica</name>
    <name type="common">Common fig</name>
    <dbReference type="NCBI Taxonomy" id="3494"/>
    <lineage>
        <taxon>Eukaryota</taxon>
        <taxon>Viridiplantae</taxon>
        <taxon>Streptophyta</taxon>
        <taxon>Embryophyta</taxon>
        <taxon>Tracheophyta</taxon>
        <taxon>Spermatophyta</taxon>
        <taxon>Magnoliopsida</taxon>
        <taxon>eudicotyledons</taxon>
        <taxon>Gunneridae</taxon>
        <taxon>Pentapetalae</taxon>
        <taxon>rosids</taxon>
        <taxon>fabids</taxon>
        <taxon>Rosales</taxon>
        <taxon>Moraceae</taxon>
        <taxon>Ficeae</taxon>
        <taxon>Ficus</taxon>
    </lineage>
</organism>
<evidence type="ECO:0000256" key="3">
    <source>
        <dbReference type="ARBA" id="ARBA00022692"/>
    </source>
</evidence>
<dbReference type="AlphaFoldDB" id="A0AA88CXJ3"/>
<feature type="transmembrane region" description="Helical" evidence="6">
    <location>
        <begin position="252"/>
        <end position="277"/>
    </location>
</feature>
<evidence type="ECO:0000256" key="2">
    <source>
        <dbReference type="ARBA" id="ARBA00010199"/>
    </source>
</evidence>
<protein>
    <recommendedName>
        <fullName evidence="6">Protein DETOXIFICATION</fullName>
    </recommendedName>
    <alternativeName>
        <fullName evidence="6">Multidrug and toxic compound extrusion protein</fullName>
    </alternativeName>
</protein>
<reference evidence="8" key="1">
    <citation type="submission" date="2023-07" db="EMBL/GenBank/DDBJ databases">
        <title>draft genome sequence of fig (Ficus carica).</title>
        <authorList>
            <person name="Takahashi T."/>
            <person name="Nishimura K."/>
        </authorList>
    </citation>
    <scope>NUCLEOTIDE SEQUENCE</scope>
</reference>
<dbReference type="Pfam" id="PF01554">
    <property type="entry name" value="MatE"/>
    <property type="match status" value="2"/>
</dbReference>
<dbReference type="CDD" id="cd13132">
    <property type="entry name" value="MATE_eukaryotic"/>
    <property type="match status" value="1"/>
</dbReference>
<sequence>MNEKSTVESTMRDGESNERGLLERERKRCLETGPMVAVNLSQYFLQTISIMMVGHLDKLSLSSTSIVISFCAVSGFSLLNGIASALDTLCGQEFGAKQYRKLGIQTSTSILYLHLVCITLSVILILMGKILVIMGQDPIISKEAGKFAMSLIPPLFAYGALQALVEHFQSQRLITPLLLSSCASLSCHVPLCWALVFKSGLGHLGAALALGISYWMNAIFLVLYMRCSPACERTRVPTSLELFRGLREFAQFSIPSTVMVCLSTLFTLFAIAEGLAAASRTRVSNELGTGNARAARVVAATVVFLAVLESVIVSSTLYAARNAFGYIFSDEKEDFGAFVNFGAYYLFGLPIGIVLGFWLDMRGRGLWIGILAGSSLQASLLSVITISAAWEEKDEFEMEGLAINGDLIVHVGGWSGSRWIGYLHSRSSADSMASPPSENELPETSWSCTRPWRFLHGFVQKNK</sequence>
<keyword evidence="3 6" id="KW-0812">Transmembrane</keyword>
<proteinExistence type="inferred from homology"/>
<evidence type="ECO:0000256" key="5">
    <source>
        <dbReference type="ARBA" id="ARBA00023136"/>
    </source>
</evidence>
<feature type="transmembrane region" description="Helical" evidence="6">
    <location>
        <begin position="147"/>
        <end position="165"/>
    </location>
</feature>
<comment type="caution">
    <text evidence="8">The sequence shown here is derived from an EMBL/GenBank/DDBJ whole genome shotgun (WGS) entry which is preliminary data.</text>
</comment>
<accession>A0AA88CXJ3</accession>
<dbReference type="GO" id="GO:1990961">
    <property type="term" value="P:xenobiotic detoxification by transmembrane export across the plasma membrane"/>
    <property type="evidence" value="ECO:0007669"/>
    <property type="project" value="InterPro"/>
</dbReference>
<feature type="transmembrane region" description="Helical" evidence="6">
    <location>
        <begin position="365"/>
        <end position="390"/>
    </location>
</feature>
<evidence type="ECO:0000313" key="9">
    <source>
        <dbReference type="Proteomes" id="UP001187192"/>
    </source>
</evidence>
<evidence type="ECO:0000256" key="7">
    <source>
        <dbReference type="SAM" id="MobiDB-lite"/>
    </source>
</evidence>
<keyword evidence="9" id="KW-1185">Reference proteome</keyword>
<name>A0AA88CXJ3_FICCA</name>
<dbReference type="InterPro" id="IPR002528">
    <property type="entry name" value="MATE_fam"/>
</dbReference>
<dbReference type="GO" id="GO:0015297">
    <property type="term" value="F:antiporter activity"/>
    <property type="evidence" value="ECO:0007669"/>
    <property type="project" value="InterPro"/>
</dbReference>
<dbReference type="InterPro" id="IPR045069">
    <property type="entry name" value="MATE_euk"/>
</dbReference>
<dbReference type="Proteomes" id="UP001187192">
    <property type="component" value="Unassembled WGS sequence"/>
</dbReference>
<feature type="transmembrane region" description="Helical" evidence="6">
    <location>
        <begin position="297"/>
        <end position="320"/>
    </location>
</feature>
<feature type="transmembrane region" description="Helical" evidence="6">
    <location>
        <begin position="203"/>
        <end position="225"/>
    </location>
</feature>
<evidence type="ECO:0000313" key="8">
    <source>
        <dbReference type="EMBL" id="GMN38678.1"/>
    </source>
</evidence>
<evidence type="ECO:0000256" key="4">
    <source>
        <dbReference type="ARBA" id="ARBA00022989"/>
    </source>
</evidence>
<feature type="transmembrane region" description="Helical" evidence="6">
    <location>
        <begin position="66"/>
        <end position="89"/>
    </location>
</feature>
<comment type="subcellular location">
    <subcellularLocation>
        <location evidence="1">Membrane</location>
        <topology evidence="1">Multi-pass membrane protein</topology>
    </subcellularLocation>
</comment>
<feature type="region of interest" description="Disordered" evidence="7">
    <location>
        <begin position="1"/>
        <end position="23"/>
    </location>
</feature>
<feature type="transmembrane region" description="Helical" evidence="6">
    <location>
        <begin position="110"/>
        <end position="135"/>
    </location>
</feature>
<evidence type="ECO:0000256" key="6">
    <source>
        <dbReference type="RuleBase" id="RU004914"/>
    </source>
</evidence>
<keyword evidence="4 6" id="KW-1133">Transmembrane helix</keyword>
<comment type="caution">
    <text evidence="6">Lacks conserved residue(s) required for the propagation of feature annotation.</text>
</comment>
<dbReference type="GO" id="GO:0016020">
    <property type="term" value="C:membrane"/>
    <property type="evidence" value="ECO:0007669"/>
    <property type="project" value="UniProtKB-SubCell"/>
</dbReference>
<comment type="similarity">
    <text evidence="2 6">Belongs to the multi antimicrobial extrusion (MATE) (TC 2.A.66.1) family.</text>
</comment>
<feature type="transmembrane region" description="Helical" evidence="6">
    <location>
        <begin position="341"/>
        <end position="359"/>
    </location>
</feature>
<dbReference type="PANTHER" id="PTHR11206">
    <property type="entry name" value="MULTIDRUG RESISTANCE PROTEIN"/>
    <property type="match status" value="1"/>
</dbReference>
<dbReference type="GO" id="GO:0042910">
    <property type="term" value="F:xenobiotic transmembrane transporter activity"/>
    <property type="evidence" value="ECO:0007669"/>
    <property type="project" value="InterPro"/>
</dbReference>
<feature type="transmembrane region" description="Helical" evidence="6">
    <location>
        <begin position="177"/>
        <end position="197"/>
    </location>
</feature>
<keyword evidence="5 6" id="KW-0472">Membrane</keyword>
<dbReference type="EMBL" id="BTGU01000008">
    <property type="protein sequence ID" value="GMN38678.1"/>
    <property type="molecule type" value="Genomic_DNA"/>
</dbReference>
<evidence type="ECO:0000256" key="1">
    <source>
        <dbReference type="ARBA" id="ARBA00004141"/>
    </source>
</evidence>